<feature type="chain" id="PRO_5046819254" description="Transporter" evidence="2">
    <location>
        <begin position="25"/>
        <end position="90"/>
    </location>
</feature>
<name>A0ABS8H532_9SPHN</name>
<sequence>MSAFRPAILAGLLPAALLTAPAGAAGHKAENQKPSRPQPLQTSQTNGDFFVHTVSAAVAIDTPMITLGQGIRFDAALFGPHLQLDKDLGQ</sequence>
<dbReference type="RefSeq" id="WP_062734239.1">
    <property type="nucleotide sequence ID" value="NZ_JAJGNP010000011.1"/>
</dbReference>
<gene>
    <name evidence="3" type="ORF">LL253_13180</name>
</gene>
<proteinExistence type="predicted"/>
<protein>
    <recommendedName>
        <fullName evidence="5">Transporter</fullName>
    </recommendedName>
</protein>
<evidence type="ECO:0008006" key="5">
    <source>
        <dbReference type="Google" id="ProtNLM"/>
    </source>
</evidence>
<evidence type="ECO:0000313" key="4">
    <source>
        <dbReference type="Proteomes" id="UP001198830"/>
    </source>
</evidence>
<keyword evidence="2" id="KW-0732">Signal</keyword>
<evidence type="ECO:0000313" key="3">
    <source>
        <dbReference type="EMBL" id="MCC4233640.1"/>
    </source>
</evidence>
<feature type="compositionally biased region" description="Polar residues" evidence="1">
    <location>
        <begin position="34"/>
        <end position="46"/>
    </location>
</feature>
<organism evidence="3 4">
    <name type="scientific">Sphingobium soli</name>
    <dbReference type="NCBI Taxonomy" id="1591116"/>
    <lineage>
        <taxon>Bacteria</taxon>
        <taxon>Pseudomonadati</taxon>
        <taxon>Pseudomonadota</taxon>
        <taxon>Alphaproteobacteria</taxon>
        <taxon>Sphingomonadales</taxon>
        <taxon>Sphingomonadaceae</taxon>
        <taxon>Sphingobium</taxon>
    </lineage>
</organism>
<evidence type="ECO:0000256" key="2">
    <source>
        <dbReference type="SAM" id="SignalP"/>
    </source>
</evidence>
<keyword evidence="4" id="KW-1185">Reference proteome</keyword>
<comment type="caution">
    <text evidence="3">The sequence shown here is derived from an EMBL/GenBank/DDBJ whole genome shotgun (WGS) entry which is preliminary data.</text>
</comment>
<reference evidence="3 4" key="1">
    <citation type="submission" date="2021-10" db="EMBL/GenBank/DDBJ databases">
        <title>The diversity and Nitrogen Metabolism of Culturable Nitrate-Utilizing Bacteria Within the Oxygen Minimum Zone of the Changjiang (Yangtze River)Estuary.</title>
        <authorList>
            <person name="Zhang D."/>
            <person name="Zheng J."/>
            <person name="Liu S."/>
            <person name="He W."/>
        </authorList>
    </citation>
    <scope>NUCLEOTIDE SEQUENCE [LARGE SCALE GENOMIC DNA]</scope>
    <source>
        <strain evidence="3 4">FXH275-2</strain>
    </source>
</reference>
<accession>A0ABS8H532</accession>
<feature type="region of interest" description="Disordered" evidence="1">
    <location>
        <begin position="23"/>
        <end position="46"/>
    </location>
</feature>
<evidence type="ECO:0000256" key="1">
    <source>
        <dbReference type="SAM" id="MobiDB-lite"/>
    </source>
</evidence>
<dbReference type="EMBL" id="JAJGNP010000011">
    <property type="protein sequence ID" value="MCC4233640.1"/>
    <property type="molecule type" value="Genomic_DNA"/>
</dbReference>
<dbReference type="Proteomes" id="UP001198830">
    <property type="component" value="Unassembled WGS sequence"/>
</dbReference>
<feature type="signal peptide" evidence="2">
    <location>
        <begin position="1"/>
        <end position="24"/>
    </location>
</feature>